<protein>
    <submittedName>
        <fullName evidence="1">Uncharacterized protein</fullName>
    </submittedName>
</protein>
<dbReference type="EMBL" id="MU001857">
    <property type="protein sequence ID" value="KAF2795474.1"/>
    <property type="molecule type" value="Genomic_DNA"/>
</dbReference>
<accession>A0A6A6XH35</accession>
<evidence type="ECO:0000313" key="2">
    <source>
        <dbReference type="Proteomes" id="UP000799757"/>
    </source>
</evidence>
<keyword evidence="2" id="KW-1185">Reference proteome</keyword>
<dbReference type="Proteomes" id="UP000799757">
    <property type="component" value="Unassembled WGS sequence"/>
</dbReference>
<reference evidence="1" key="1">
    <citation type="journal article" date="2020" name="Stud. Mycol.">
        <title>101 Dothideomycetes genomes: a test case for predicting lifestyles and emergence of pathogens.</title>
        <authorList>
            <person name="Haridas S."/>
            <person name="Albert R."/>
            <person name="Binder M."/>
            <person name="Bloem J."/>
            <person name="Labutti K."/>
            <person name="Salamov A."/>
            <person name="Andreopoulos B."/>
            <person name="Baker S."/>
            <person name="Barry K."/>
            <person name="Bills G."/>
            <person name="Bluhm B."/>
            <person name="Cannon C."/>
            <person name="Castanera R."/>
            <person name="Culley D."/>
            <person name="Daum C."/>
            <person name="Ezra D."/>
            <person name="Gonzalez J."/>
            <person name="Henrissat B."/>
            <person name="Kuo A."/>
            <person name="Liang C."/>
            <person name="Lipzen A."/>
            <person name="Lutzoni F."/>
            <person name="Magnuson J."/>
            <person name="Mondo S."/>
            <person name="Nolan M."/>
            <person name="Ohm R."/>
            <person name="Pangilinan J."/>
            <person name="Park H.-J."/>
            <person name="Ramirez L."/>
            <person name="Alfaro M."/>
            <person name="Sun H."/>
            <person name="Tritt A."/>
            <person name="Yoshinaga Y."/>
            <person name="Zwiers L.-H."/>
            <person name="Turgeon B."/>
            <person name="Goodwin S."/>
            <person name="Spatafora J."/>
            <person name="Crous P."/>
            <person name="Grigoriev I."/>
        </authorList>
    </citation>
    <scope>NUCLEOTIDE SEQUENCE</scope>
    <source>
        <strain evidence="1">CBS 109.77</strain>
    </source>
</reference>
<sequence length="236" mass="26035">MQLVRATSRAASLALLSYPLHIHAQTDAFNQNLTIRFFQTSQKDTCDFSNSSSTLTFTTGSIPILPHCFDFSDLFGGNATQGFVNQTQNLLQGTRGEAGLYWQLENAETFDPQGNYSSVLYHQHISAPGSDDQKPGHFAKLQVTIYGGENCSEKDPSNDEELFDWYGFSCWSDDKGSCGSVPYKIASFNIVAVPDQKKDWKCWTFAKLGAAARIHASSQATMVASISVFLAIWLAM</sequence>
<proteinExistence type="predicted"/>
<organism evidence="1 2">
    <name type="scientific">Melanomma pulvis-pyrius CBS 109.77</name>
    <dbReference type="NCBI Taxonomy" id="1314802"/>
    <lineage>
        <taxon>Eukaryota</taxon>
        <taxon>Fungi</taxon>
        <taxon>Dikarya</taxon>
        <taxon>Ascomycota</taxon>
        <taxon>Pezizomycotina</taxon>
        <taxon>Dothideomycetes</taxon>
        <taxon>Pleosporomycetidae</taxon>
        <taxon>Pleosporales</taxon>
        <taxon>Melanommataceae</taxon>
        <taxon>Melanomma</taxon>
    </lineage>
</organism>
<evidence type="ECO:0000313" key="1">
    <source>
        <dbReference type="EMBL" id="KAF2795474.1"/>
    </source>
</evidence>
<name>A0A6A6XH35_9PLEO</name>
<gene>
    <name evidence="1" type="ORF">K505DRAFT_301981</name>
</gene>
<dbReference type="OrthoDB" id="3878372at2759"/>
<dbReference type="AlphaFoldDB" id="A0A6A6XH35"/>